<accession>A0A644XQZ2</accession>
<dbReference type="GO" id="GO:0000166">
    <property type="term" value="F:nucleotide binding"/>
    <property type="evidence" value="ECO:0007669"/>
    <property type="project" value="InterPro"/>
</dbReference>
<organism evidence="1">
    <name type="scientific">bioreactor metagenome</name>
    <dbReference type="NCBI Taxonomy" id="1076179"/>
    <lineage>
        <taxon>unclassified sequences</taxon>
        <taxon>metagenomes</taxon>
        <taxon>ecological metagenomes</taxon>
    </lineage>
</organism>
<dbReference type="SUPFAM" id="SSF52540">
    <property type="entry name" value="P-loop containing nucleoside triphosphate hydrolases"/>
    <property type="match status" value="1"/>
</dbReference>
<dbReference type="GO" id="GO:0043752">
    <property type="term" value="F:adenosylcobinamide kinase activity"/>
    <property type="evidence" value="ECO:0007669"/>
    <property type="project" value="InterPro"/>
</dbReference>
<dbReference type="InterPro" id="IPR003203">
    <property type="entry name" value="CobU/CobP"/>
</dbReference>
<sequence length="148" mass="17173">MNCELKNASHFITKGCLNLILIFGGAYSGKLSFVKEKFGILDEEVLTLDNIDNLEIDFSKKVINNFHMFTYKMSLENKDPLQYILENKDLFKEKIIISDDICQGIVPLKKEDRFWRENTGRCLQYISSNSKAIYRVFCGIPMVIKDDE</sequence>
<dbReference type="Gene3D" id="3.40.50.300">
    <property type="entry name" value="P-loop containing nucleotide triphosphate hydrolases"/>
    <property type="match status" value="1"/>
</dbReference>
<dbReference type="InterPro" id="IPR027417">
    <property type="entry name" value="P-loop_NTPase"/>
</dbReference>
<reference evidence="1" key="1">
    <citation type="submission" date="2019-08" db="EMBL/GenBank/DDBJ databases">
        <authorList>
            <person name="Kucharzyk K."/>
            <person name="Murdoch R.W."/>
            <person name="Higgins S."/>
            <person name="Loffler F."/>
        </authorList>
    </citation>
    <scope>NUCLEOTIDE SEQUENCE</scope>
</reference>
<proteinExistence type="predicted"/>
<protein>
    <recommendedName>
        <fullName evidence="2">Adenosylcobinamide kinase</fullName>
    </recommendedName>
</protein>
<dbReference type="GO" id="GO:0009236">
    <property type="term" value="P:cobalamin biosynthetic process"/>
    <property type="evidence" value="ECO:0007669"/>
    <property type="project" value="InterPro"/>
</dbReference>
<dbReference type="Pfam" id="PF02283">
    <property type="entry name" value="CobU"/>
    <property type="match status" value="1"/>
</dbReference>
<gene>
    <name evidence="1" type="ORF">SDC9_65073</name>
</gene>
<dbReference type="EMBL" id="VSSQ01003026">
    <property type="protein sequence ID" value="MPM18660.1"/>
    <property type="molecule type" value="Genomic_DNA"/>
</dbReference>
<name>A0A644XQZ2_9ZZZZ</name>
<evidence type="ECO:0000313" key="1">
    <source>
        <dbReference type="EMBL" id="MPM18660.1"/>
    </source>
</evidence>
<evidence type="ECO:0008006" key="2">
    <source>
        <dbReference type="Google" id="ProtNLM"/>
    </source>
</evidence>
<comment type="caution">
    <text evidence="1">The sequence shown here is derived from an EMBL/GenBank/DDBJ whole genome shotgun (WGS) entry which is preliminary data.</text>
</comment>
<dbReference type="AlphaFoldDB" id="A0A644XQZ2"/>